<dbReference type="GO" id="GO:0006225">
    <property type="term" value="P:UDP biosynthetic process"/>
    <property type="evidence" value="ECO:0007669"/>
    <property type="project" value="TreeGrafter"/>
</dbReference>
<dbReference type="Gene3D" id="3.40.1160.10">
    <property type="entry name" value="Acetylglutamate kinase-like"/>
    <property type="match status" value="1"/>
</dbReference>
<dbReference type="AlphaFoldDB" id="A0A0F3MEY7"/>
<dbReference type="PATRIC" id="fig|1359184.3.peg.21"/>
<feature type="binding site" evidence="11">
    <location>
        <begin position="137"/>
        <end position="144"/>
    </location>
    <ligand>
        <name>UMP</name>
        <dbReference type="ChEBI" id="CHEBI:57865"/>
    </ligand>
</feature>
<dbReference type="PANTHER" id="PTHR42833">
    <property type="entry name" value="URIDYLATE KINASE"/>
    <property type="match status" value="1"/>
</dbReference>
<dbReference type="Proteomes" id="UP000033769">
    <property type="component" value="Unassembled WGS sequence"/>
</dbReference>
<comment type="activity regulation">
    <text evidence="11">Inhibited by UTP.</text>
</comment>
<evidence type="ECO:0000256" key="8">
    <source>
        <dbReference type="ARBA" id="ARBA00022840"/>
    </source>
</evidence>
<evidence type="ECO:0000313" key="13">
    <source>
        <dbReference type="EMBL" id="KJV54226.1"/>
    </source>
</evidence>
<comment type="catalytic activity">
    <reaction evidence="10 11">
        <text>UMP + ATP = UDP + ADP</text>
        <dbReference type="Rhea" id="RHEA:24400"/>
        <dbReference type="ChEBI" id="CHEBI:30616"/>
        <dbReference type="ChEBI" id="CHEBI:57865"/>
        <dbReference type="ChEBI" id="CHEBI:58223"/>
        <dbReference type="ChEBI" id="CHEBI:456216"/>
        <dbReference type="EC" id="2.7.4.22"/>
    </reaction>
</comment>
<feature type="binding site" evidence="11">
    <location>
        <position position="60"/>
    </location>
    <ligand>
        <name>ATP</name>
        <dbReference type="ChEBI" id="CHEBI:30616"/>
    </ligand>
</feature>
<feature type="binding site" evidence="11">
    <location>
        <begin position="12"/>
        <end position="15"/>
    </location>
    <ligand>
        <name>ATP</name>
        <dbReference type="ChEBI" id="CHEBI:30616"/>
    </ligand>
</feature>
<dbReference type="EC" id="2.7.4.22" evidence="11"/>
<evidence type="ECO:0000256" key="9">
    <source>
        <dbReference type="ARBA" id="ARBA00022975"/>
    </source>
</evidence>
<reference evidence="16" key="2">
    <citation type="submission" date="2018-03" db="EMBL/GenBank/DDBJ databases">
        <authorList>
            <person name="Batty M. E."/>
            <person name="Batty M E."/>
        </authorList>
    </citation>
    <scope>NUCLEOTIDE SEQUENCE [LARGE SCALE GENOMIC DNA]</scope>
    <source>
        <strain evidence="16">Gilliam</strain>
    </source>
</reference>
<evidence type="ECO:0000256" key="6">
    <source>
        <dbReference type="ARBA" id="ARBA00022741"/>
    </source>
</evidence>
<dbReference type="Pfam" id="PF00696">
    <property type="entry name" value="AA_kinase"/>
    <property type="match status" value="1"/>
</dbReference>
<evidence type="ECO:0000256" key="7">
    <source>
        <dbReference type="ARBA" id="ARBA00022777"/>
    </source>
</evidence>
<evidence type="ECO:0000256" key="10">
    <source>
        <dbReference type="ARBA" id="ARBA00047767"/>
    </source>
</evidence>
<organism evidence="13 15">
    <name type="scientific">Orientia tsutsugamushi str. Gilliam</name>
    <dbReference type="NCBI Taxonomy" id="1359184"/>
    <lineage>
        <taxon>Bacteria</taxon>
        <taxon>Pseudomonadati</taxon>
        <taxon>Pseudomonadota</taxon>
        <taxon>Alphaproteobacteria</taxon>
        <taxon>Rickettsiales</taxon>
        <taxon>Rickettsiaceae</taxon>
        <taxon>Rickettsieae</taxon>
        <taxon>Orientia</taxon>
    </lineage>
</organism>
<evidence type="ECO:0000256" key="4">
    <source>
        <dbReference type="ARBA" id="ARBA00022490"/>
    </source>
</evidence>
<reference evidence="14" key="3">
    <citation type="submission" date="2018-03" db="EMBL/GenBank/DDBJ databases">
        <authorList>
            <person name="Keele B.F."/>
        </authorList>
    </citation>
    <scope>NUCLEOTIDE SEQUENCE [LARGE SCALE GENOMIC DNA]</scope>
    <source>
        <strain evidence="14">Gilliam</strain>
    </source>
</reference>
<feature type="domain" description="Aspartate/glutamate/uridylate kinase" evidence="12">
    <location>
        <begin position="7"/>
        <end position="219"/>
    </location>
</feature>
<dbReference type="CDD" id="cd04254">
    <property type="entry name" value="AAK_UMPK-PyrH-Ec"/>
    <property type="match status" value="1"/>
</dbReference>
<dbReference type="InterPro" id="IPR001048">
    <property type="entry name" value="Asp/Glu/Uridylate_kinase"/>
</dbReference>
<dbReference type="InterPro" id="IPR015963">
    <property type="entry name" value="Uridylate_kinase_bac"/>
</dbReference>
<dbReference type="SUPFAM" id="SSF53633">
    <property type="entry name" value="Carbamate kinase-like"/>
    <property type="match status" value="1"/>
</dbReference>
<dbReference type="GO" id="GO:0044210">
    <property type="term" value="P:'de novo' CTP biosynthetic process"/>
    <property type="evidence" value="ECO:0007669"/>
    <property type="project" value="UniProtKB-UniRule"/>
</dbReference>
<keyword evidence="8 11" id="KW-0067">ATP-binding</keyword>
<keyword evidence="9 11" id="KW-0665">Pyrimidine biosynthesis</keyword>
<evidence type="ECO:0000256" key="1">
    <source>
        <dbReference type="ARBA" id="ARBA00004496"/>
    </source>
</evidence>
<keyword evidence="16" id="KW-1185">Reference proteome</keyword>
<feature type="binding site" evidence="11">
    <location>
        <position position="171"/>
    </location>
    <ligand>
        <name>ATP</name>
        <dbReference type="ChEBI" id="CHEBI:30616"/>
    </ligand>
</feature>
<dbReference type="GO" id="GO:0033862">
    <property type="term" value="F:UMP kinase activity"/>
    <property type="evidence" value="ECO:0007669"/>
    <property type="project" value="UniProtKB-EC"/>
</dbReference>
<gene>
    <name evidence="11 13" type="primary">pyrH</name>
    <name evidence="14" type="ORF">GILLIAM_02705</name>
    <name evidence="13" type="ORF">OTSGILL_0016</name>
</gene>
<evidence type="ECO:0000256" key="5">
    <source>
        <dbReference type="ARBA" id="ARBA00022679"/>
    </source>
</evidence>
<feature type="binding site" evidence="11">
    <location>
        <position position="75"/>
    </location>
    <ligand>
        <name>UMP</name>
        <dbReference type="ChEBI" id="CHEBI:57865"/>
    </ligand>
</feature>
<keyword evidence="4 11" id="KW-0963">Cytoplasm</keyword>
<sequence length="250" mass="27731">MNNLRYNRLLIKLSGAALKGDSNTDNFDIKKLKYIAQEILAIKNMGIEVALVTGGGNIFRGNSAEYWKIERAEADNVGMLGTIINALMLKAALEKESNYKVRVMSAIKIEAVAEPFIRSRALSHLDKGYLIILAAGIGQPFITTDYTAAQRALELRCDAMLVAKHGVNGVFDSNPKEDTNARQYCTLAYDDFLINQLNIMDHSAVLLAKQHNLPIHIFNFDQKLAAKDICLGKNIGTYISSNTKMQFSNE</sequence>
<evidence type="ECO:0000259" key="12">
    <source>
        <dbReference type="Pfam" id="PF00696"/>
    </source>
</evidence>
<dbReference type="HAMAP" id="MF_01220_B">
    <property type="entry name" value="PyrH_B"/>
    <property type="match status" value="1"/>
</dbReference>
<comment type="subunit">
    <text evidence="11">Homohexamer.</text>
</comment>
<dbReference type="GO" id="GO:0005524">
    <property type="term" value="F:ATP binding"/>
    <property type="evidence" value="ECO:0007669"/>
    <property type="project" value="UniProtKB-KW"/>
</dbReference>
<comment type="caution">
    <text evidence="11">Lacks conserved residue(s) required for the propagation of feature annotation.</text>
</comment>
<feature type="binding site" evidence="11">
    <location>
        <position position="56"/>
    </location>
    <ligand>
        <name>ATP</name>
        <dbReference type="ChEBI" id="CHEBI:30616"/>
    </ligand>
</feature>
<dbReference type="Proteomes" id="UP000244959">
    <property type="component" value="Chromosome I"/>
</dbReference>
<comment type="pathway">
    <text evidence="2 11">Pyrimidine metabolism; CTP biosynthesis via de novo pathway; UDP from UMP (UMPK route): step 1/1.</text>
</comment>
<comment type="subcellular location">
    <subcellularLocation>
        <location evidence="1 11">Cytoplasm</location>
    </subcellularLocation>
</comment>
<keyword evidence="7 11" id="KW-0418">Kinase</keyword>
<accession>A0A0F3MEY7</accession>
<dbReference type="NCBIfam" id="TIGR02075">
    <property type="entry name" value="pyrH_bact"/>
    <property type="match status" value="1"/>
</dbReference>
<dbReference type="EMBL" id="LS398551">
    <property type="protein sequence ID" value="SPR13161.1"/>
    <property type="molecule type" value="Genomic_DNA"/>
</dbReference>
<dbReference type="InterPro" id="IPR036393">
    <property type="entry name" value="AceGlu_kinase-like_sf"/>
</dbReference>
<evidence type="ECO:0000313" key="15">
    <source>
        <dbReference type="Proteomes" id="UP000033769"/>
    </source>
</evidence>
<dbReference type="EMBL" id="LANO01000001">
    <property type="protein sequence ID" value="KJV54226.1"/>
    <property type="molecule type" value="Genomic_DNA"/>
</dbReference>
<evidence type="ECO:0000256" key="11">
    <source>
        <dbReference type="HAMAP-Rule" id="MF_01220"/>
    </source>
</evidence>
<reference evidence="13 15" key="1">
    <citation type="submission" date="2015-02" db="EMBL/GenBank/DDBJ databases">
        <title>Genome Sequencing of Rickettsiales.</title>
        <authorList>
            <person name="Daugherty S.C."/>
            <person name="Su Q."/>
            <person name="Abolude K."/>
            <person name="Beier-Sexton M."/>
            <person name="Carlyon J.A."/>
            <person name="Carter R."/>
            <person name="Day N.P."/>
            <person name="Dumler S.J."/>
            <person name="Dyachenko V."/>
            <person name="Godinez A."/>
            <person name="Kurtti T.J."/>
            <person name="Lichay M."/>
            <person name="Mullins K.E."/>
            <person name="Ott S."/>
            <person name="Pappas-Brown V."/>
            <person name="Paris D.H."/>
            <person name="Patel P."/>
            <person name="Richards A.L."/>
            <person name="Sadzewicz L."/>
            <person name="Sears K."/>
            <person name="Seidman D."/>
            <person name="Sengamalay N."/>
            <person name="Stenos J."/>
            <person name="Tallon L.J."/>
            <person name="Vincent G."/>
            <person name="Fraser C.M."/>
            <person name="Munderloh U."/>
            <person name="Dunning-Hotopp J.C."/>
        </authorList>
    </citation>
    <scope>NUCLEOTIDE SEQUENCE [LARGE SCALE GENOMIC DNA]</scope>
    <source>
        <strain evidence="13 15">Gilliam</strain>
    </source>
</reference>
<protein>
    <recommendedName>
        <fullName evidence="11">Uridylate kinase</fullName>
        <shortName evidence="11">UK</shortName>
        <ecNumber evidence="11">2.7.4.22</ecNumber>
    </recommendedName>
    <alternativeName>
        <fullName evidence="11">Uridine monophosphate kinase</fullName>
        <shortName evidence="11">UMP kinase</shortName>
        <shortName evidence="11">UMPK</shortName>
    </alternativeName>
</protein>
<evidence type="ECO:0000256" key="3">
    <source>
        <dbReference type="ARBA" id="ARBA00007614"/>
    </source>
</evidence>
<comment type="function">
    <text evidence="11">Catalyzes the reversible phosphorylation of UMP to UDP.</text>
</comment>
<dbReference type="PIRSF" id="PIRSF005650">
    <property type="entry name" value="Uridylate_kin"/>
    <property type="match status" value="1"/>
</dbReference>
<evidence type="ECO:0000313" key="14">
    <source>
        <dbReference type="EMBL" id="SPR13161.1"/>
    </source>
</evidence>
<keyword evidence="6 11" id="KW-0547">Nucleotide-binding</keyword>
<proteinExistence type="inferred from homology"/>
<feature type="binding site" evidence="11">
    <location>
        <position position="55"/>
    </location>
    <ligand>
        <name>UMP</name>
        <dbReference type="ChEBI" id="CHEBI:57865"/>
    </ligand>
</feature>
<dbReference type="GO" id="GO:0005737">
    <property type="term" value="C:cytoplasm"/>
    <property type="evidence" value="ECO:0007669"/>
    <property type="project" value="UniProtKB-SubCell"/>
</dbReference>
<evidence type="ECO:0000256" key="2">
    <source>
        <dbReference type="ARBA" id="ARBA00004791"/>
    </source>
</evidence>
<dbReference type="PANTHER" id="PTHR42833:SF4">
    <property type="entry name" value="URIDYLATE KINASE PUMPKIN, CHLOROPLASTIC"/>
    <property type="match status" value="1"/>
</dbReference>
<name>A0A0F3MEY7_ORITS</name>
<dbReference type="UniPathway" id="UPA00159">
    <property type="reaction ID" value="UER00275"/>
</dbReference>
<comment type="similarity">
    <text evidence="3 11">Belongs to the UMP kinase family.</text>
</comment>
<dbReference type="InterPro" id="IPR011817">
    <property type="entry name" value="Uridylate_kinase"/>
</dbReference>
<evidence type="ECO:0000313" key="16">
    <source>
        <dbReference type="Proteomes" id="UP000244959"/>
    </source>
</evidence>
<keyword evidence="5 11" id="KW-0808">Transferase</keyword>
<dbReference type="FunFam" id="3.40.1160.10:FF:000001">
    <property type="entry name" value="Uridylate kinase"/>
    <property type="match status" value="1"/>
</dbReference>